<keyword evidence="2" id="KW-1185">Reference proteome</keyword>
<sequence>MTPELEVQKAIRDRLNSDATVNEWVPAGNILDTNQRPAPRPAIILGESQSVDEGADLKRTRTRIFHTLHIWVREPSLERSKAIAGAIRAAVRLGRLALPEGLHCADLLVSSQRFLRDPDGEHSHGVVTLEILITEAQP</sequence>
<dbReference type="EMBL" id="JBHLWQ010000006">
    <property type="protein sequence ID" value="MFC0198885.1"/>
    <property type="molecule type" value="Genomic_DNA"/>
</dbReference>
<evidence type="ECO:0000313" key="1">
    <source>
        <dbReference type="EMBL" id="MFC0198885.1"/>
    </source>
</evidence>
<reference evidence="1 2" key="1">
    <citation type="submission" date="2024-09" db="EMBL/GenBank/DDBJ databases">
        <authorList>
            <person name="Sun Q."/>
            <person name="Mori K."/>
        </authorList>
    </citation>
    <scope>NUCLEOTIDE SEQUENCE [LARGE SCALE GENOMIC DNA]</scope>
    <source>
        <strain evidence="1 2">CCM 7904</strain>
    </source>
</reference>
<organism evidence="1 2">
    <name type="scientific">Paracoccus rhizosphaerae</name>
    <dbReference type="NCBI Taxonomy" id="1133347"/>
    <lineage>
        <taxon>Bacteria</taxon>
        <taxon>Pseudomonadati</taxon>
        <taxon>Pseudomonadota</taxon>
        <taxon>Alphaproteobacteria</taxon>
        <taxon>Rhodobacterales</taxon>
        <taxon>Paracoccaceae</taxon>
        <taxon>Paracoccus</taxon>
    </lineage>
</organism>
<accession>A0ABV6CDT0</accession>
<name>A0ABV6CDT0_9RHOB</name>
<dbReference type="RefSeq" id="WP_265508337.1">
    <property type="nucleotide sequence ID" value="NZ_JAOTBE010000071.1"/>
</dbReference>
<gene>
    <name evidence="1" type="ORF">ACFFIZ_00595</name>
</gene>
<dbReference type="InterPro" id="IPR021508">
    <property type="entry name" value="Gp17-like"/>
</dbReference>
<comment type="caution">
    <text evidence="1">The sequence shown here is derived from an EMBL/GenBank/DDBJ whole genome shotgun (WGS) entry which is preliminary data.</text>
</comment>
<protein>
    <submittedName>
        <fullName evidence="1">DUF3168 domain-containing protein</fullName>
    </submittedName>
</protein>
<dbReference type="Gene3D" id="3.30.2000.30">
    <property type="match status" value="1"/>
</dbReference>
<dbReference type="Proteomes" id="UP001589795">
    <property type="component" value="Unassembled WGS sequence"/>
</dbReference>
<dbReference type="Pfam" id="PF11367">
    <property type="entry name" value="Tail_completion_gp17"/>
    <property type="match status" value="1"/>
</dbReference>
<evidence type="ECO:0000313" key="2">
    <source>
        <dbReference type="Proteomes" id="UP001589795"/>
    </source>
</evidence>
<proteinExistence type="predicted"/>
<dbReference type="InterPro" id="IPR053745">
    <property type="entry name" value="Viral_Tail_Comp_sf"/>
</dbReference>